<feature type="compositionally biased region" description="Basic residues" evidence="2">
    <location>
        <begin position="491"/>
        <end position="507"/>
    </location>
</feature>
<dbReference type="PANTHER" id="PTHR45812">
    <property type="entry name" value="DNA POLYMERASE ZETA CATALYTIC SUBUNIT"/>
    <property type="match status" value="1"/>
</dbReference>
<evidence type="ECO:0000259" key="4">
    <source>
        <dbReference type="Pfam" id="PF24065"/>
    </source>
</evidence>
<feature type="region of interest" description="Disordered" evidence="2">
    <location>
        <begin position="514"/>
        <end position="537"/>
    </location>
</feature>
<dbReference type="Pfam" id="PF24055">
    <property type="entry name" value="POL3_N"/>
    <property type="match status" value="1"/>
</dbReference>
<feature type="compositionally biased region" description="Acidic residues" evidence="2">
    <location>
        <begin position="1462"/>
        <end position="1475"/>
    </location>
</feature>
<accession>A0A7R9KXT5</accession>
<gene>
    <name evidence="5" type="ORF">OSB1V03_LOCUS11801</name>
</gene>
<dbReference type="GO" id="GO:0042276">
    <property type="term" value="P:error-prone translesion synthesis"/>
    <property type="evidence" value="ECO:0007669"/>
    <property type="project" value="TreeGrafter"/>
</dbReference>
<feature type="compositionally biased region" description="Acidic residues" evidence="2">
    <location>
        <begin position="1487"/>
        <end position="1496"/>
    </location>
</feature>
<feature type="compositionally biased region" description="Low complexity" evidence="2">
    <location>
        <begin position="1165"/>
        <end position="1204"/>
    </location>
</feature>
<feature type="non-terminal residue" evidence="5">
    <location>
        <position position="1638"/>
    </location>
</feature>
<evidence type="ECO:0000313" key="5">
    <source>
        <dbReference type="EMBL" id="CAD7631392.1"/>
    </source>
</evidence>
<dbReference type="Proteomes" id="UP000759131">
    <property type="component" value="Unassembled WGS sequence"/>
</dbReference>
<dbReference type="PANTHER" id="PTHR45812:SF1">
    <property type="entry name" value="DNA POLYMERASE ZETA CATALYTIC SUBUNIT"/>
    <property type="match status" value="1"/>
</dbReference>
<feature type="region of interest" description="Disordered" evidence="2">
    <location>
        <begin position="619"/>
        <end position="960"/>
    </location>
</feature>
<dbReference type="InterPro" id="IPR056435">
    <property type="entry name" value="DPOD/Z_N"/>
</dbReference>
<feature type="compositionally biased region" description="Acidic residues" evidence="2">
    <location>
        <begin position="1545"/>
        <end position="1559"/>
    </location>
</feature>
<organism evidence="5">
    <name type="scientific">Medioppia subpectinata</name>
    <dbReference type="NCBI Taxonomy" id="1979941"/>
    <lineage>
        <taxon>Eukaryota</taxon>
        <taxon>Metazoa</taxon>
        <taxon>Ecdysozoa</taxon>
        <taxon>Arthropoda</taxon>
        <taxon>Chelicerata</taxon>
        <taxon>Arachnida</taxon>
        <taxon>Acari</taxon>
        <taxon>Acariformes</taxon>
        <taxon>Sarcoptiformes</taxon>
        <taxon>Oribatida</taxon>
        <taxon>Brachypylina</taxon>
        <taxon>Oppioidea</taxon>
        <taxon>Oppiidae</taxon>
        <taxon>Medioppia</taxon>
    </lineage>
</organism>
<dbReference type="Pfam" id="PF24065">
    <property type="entry name" value="REV3_N"/>
    <property type="match status" value="1"/>
</dbReference>
<evidence type="ECO:0000256" key="1">
    <source>
        <dbReference type="ARBA" id="ARBA00049244"/>
    </source>
</evidence>
<feature type="compositionally biased region" description="Polar residues" evidence="2">
    <location>
        <begin position="1579"/>
        <end position="1624"/>
    </location>
</feature>
<feature type="compositionally biased region" description="Polar residues" evidence="2">
    <location>
        <begin position="748"/>
        <end position="757"/>
    </location>
</feature>
<feature type="compositionally biased region" description="Polar residues" evidence="2">
    <location>
        <begin position="521"/>
        <end position="531"/>
    </location>
</feature>
<dbReference type="GO" id="GO:0003887">
    <property type="term" value="F:DNA-directed DNA polymerase activity"/>
    <property type="evidence" value="ECO:0007669"/>
    <property type="project" value="UniProtKB-EC"/>
</dbReference>
<protein>
    <recommendedName>
        <fullName evidence="7">DNA polymerase zeta catalytic subunit</fullName>
    </recommendedName>
</protein>
<dbReference type="EMBL" id="OC863967">
    <property type="protein sequence ID" value="CAD7631392.1"/>
    <property type="molecule type" value="Genomic_DNA"/>
</dbReference>
<dbReference type="InterPro" id="IPR012337">
    <property type="entry name" value="RNaseH-like_sf"/>
</dbReference>
<dbReference type="SUPFAM" id="SSF53098">
    <property type="entry name" value="Ribonuclease H-like"/>
    <property type="match status" value="1"/>
</dbReference>
<feature type="compositionally biased region" description="Gly residues" evidence="2">
    <location>
        <begin position="1072"/>
        <end position="1082"/>
    </location>
</feature>
<feature type="compositionally biased region" description="Polar residues" evidence="2">
    <location>
        <begin position="1448"/>
        <end position="1460"/>
    </location>
</feature>
<feature type="region of interest" description="Disordered" evidence="2">
    <location>
        <begin position="1072"/>
        <end position="1238"/>
    </location>
</feature>
<evidence type="ECO:0008006" key="7">
    <source>
        <dbReference type="Google" id="ProtNLM"/>
    </source>
</evidence>
<feature type="compositionally biased region" description="Basic residues" evidence="2">
    <location>
        <begin position="941"/>
        <end position="952"/>
    </location>
</feature>
<feature type="compositionally biased region" description="Low complexity" evidence="2">
    <location>
        <begin position="845"/>
        <end position="888"/>
    </location>
</feature>
<dbReference type="OrthoDB" id="2414538at2759"/>
<keyword evidence="6" id="KW-1185">Reference proteome</keyword>
<dbReference type="GO" id="GO:0016035">
    <property type="term" value="C:zeta DNA polymerase complex"/>
    <property type="evidence" value="ECO:0007669"/>
    <property type="project" value="InterPro"/>
</dbReference>
<evidence type="ECO:0000313" key="6">
    <source>
        <dbReference type="Proteomes" id="UP000759131"/>
    </source>
</evidence>
<feature type="compositionally biased region" description="Basic residues" evidence="2">
    <location>
        <begin position="1226"/>
        <end position="1237"/>
    </location>
</feature>
<sequence>MYGTKQSLHTIAILAQHCNTKSQIQLSHRWLPSTTSGREEANDKLSNITASLRSATDRILNSSADQCFWRQSSRHHFIIIKSIGADPTMTSTLTTAAVSAAATDVSSDGDSSVANKPDLRVRIVNVDHYMTEPNVRFDDLYSQFRQSETKRVPVLRVFGTTDDGRKICLHIHRVYPYLSVKFDAILDDNYEYNKQQFMSQLVAGLESCLMPARVRTRNAAKDSPNDHLIYDIQEVDAIPFYGFHEKHDKFLRIYFYNPWTVKKASEHLLSGDVMGRQIQPFEAHIPYTLQFFIDHNLYGMNFLDAKRVVYRQTDSMPDCVNYSDIEPMSSCQLECDIDLNDIMNKDVVLDNNRRIPGLESIWREALNRCKDSTEAQTLKGLPSQERTGVTVTERETKLLQKLFDGLSKLDIKTDDNCDSIGETQFAEMIVNCIDNNTEDSLNQINDTINEVINNSQTLSINHTIEDVIHNSQNEIISQTIESVVKESAKQSKCRKQKRKTASKGGASRRRLILLSSGSSADNNDGQRSDVSTELEDTEYDRNVVFTDACTQTETGDEDMMDDAMDGLFDDTEQQLPAEEVVCDCDSDECCDQCCDRQSDQCECDCEKCEYEKVGRIPQFDGAFDSDDESGSDFKPNRKDESDDESDYEAAPKRGRKKPTPKKRTHSSRSKPAPKRNKTSITRASDDSDADEVDTYNTSRSSRRKPAARQSRQSPDVSDKDDDVFQSSSGRTVKSTSKLLSARLFDQLKPTSRTSADNGSPIHMSFSESDGSDRDTKTTRGTGGALSFLDTLAHKSSPSKSKDRRFIEDEDNRSDRSLTPYLSDVSDDKPSRTKPGPHSSKASSRAGPASSKPGPKSSKAAPKPGPKSSKTSAPVAARPGPKSSKIGPKSSKKSDYIALDSDPSDAEDYYTPSARSRRSGAKAVNYDDTNERTSTIYSSSKTKPKAAAKRKPAARTTAKQLADEVQSAIDSITPSFDSDDNVSDGKSYSNNIFSSTSDYLLSPKMVWREFDADIIQVDENYYPTSTIDAMVTTDPKVSFKLTPDYIIKPYLKRYDNNQDYWDTVRAELDLGLNGGGSGGGGGVRKGRTGGTKSKGALKDFYTLPQLNERAISKSPERPAPAPKATTASKKSATKKPSNRAADEVARLVSEASDLINKPLGKRGAQSKPAAKATPAPKPKAAPVVAKKSVTPKAVGGSKSKSSASKSKSRAKSGGGAKAGGRDTFRNRNSKRSSARQRVPRGVTSATVFNAISIPFYESDIVSVTDLTGHKKRSHLKALCDDFELNVDKLPERYLNRYRHHEISPFLFDNIYYNDYSGLLPNEESQFTQDVLIVMKELVSSVVSVSQCVNQIVKDVEQEIEPQPMIDIDEYYESPVDEDSNDWNYEEEEQEVIGIAVDEYGVAIGAVEKNNDQNYETTVNVFENGINGTADPLSEALLKTFCDDNDDNNSTDGQVNGETAPNNGEEEERQQEVEDNGYESHGQRAVQQSDDEGIEESNEQIAQEVEKLCADTQPQQHRYSEITPLENSNDSSVEQNAAEYQTNQYEGQEEEEEEDDEEEDPNSNQSNGLPGDQCLEPFSTEPVSQPSPLRQFRMSSTNYNTQVYDPYNSGSAPAQSQPQYHQNPLQNPIVPTLQVPHNTV</sequence>
<proteinExistence type="predicted"/>
<feature type="compositionally biased region" description="Basic residues" evidence="2">
    <location>
        <begin position="652"/>
        <end position="677"/>
    </location>
</feature>
<dbReference type="EMBL" id="CAJPIZ010009392">
    <property type="protein sequence ID" value="CAG2111822.1"/>
    <property type="molecule type" value="Genomic_DNA"/>
</dbReference>
<reference evidence="5" key="1">
    <citation type="submission" date="2020-11" db="EMBL/GenBank/DDBJ databases">
        <authorList>
            <person name="Tran Van P."/>
        </authorList>
    </citation>
    <scope>NUCLEOTIDE SEQUENCE</scope>
</reference>
<feature type="compositionally biased region" description="Polar residues" evidence="2">
    <location>
        <begin position="724"/>
        <end position="738"/>
    </location>
</feature>
<feature type="region of interest" description="Disordered" evidence="2">
    <location>
        <begin position="488"/>
        <end position="507"/>
    </location>
</feature>
<dbReference type="Gene3D" id="3.30.342.10">
    <property type="entry name" value="DNA Polymerase, chain B, domain 1"/>
    <property type="match status" value="1"/>
</dbReference>
<comment type="catalytic activity">
    <reaction evidence="1">
        <text>DNA(n) + a 2'-deoxyribonucleoside 5'-triphosphate = DNA(n+1) + diphosphate</text>
        <dbReference type="Rhea" id="RHEA:22508"/>
        <dbReference type="Rhea" id="RHEA-COMP:17339"/>
        <dbReference type="Rhea" id="RHEA-COMP:17340"/>
        <dbReference type="ChEBI" id="CHEBI:33019"/>
        <dbReference type="ChEBI" id="CHEBI:61560"/>
        <dbReference type="ChEBI" id="CHEBI:173112"/>
        <dbReference type="EC" id="2.7.7.7"/>
    </reaction>
</comment>
<evidence type="ECO:0000256" key="2">
    <source>
        <dbReference type="SAM" id="MobiDB-lite"/>
    </source>
</evidence>
<dbReference type="InterPro" id="IPR056447">
    <property type="entry name" value="REV3_N"/>
</dbReference>
<dbReference type="GO" id="GO:0005634">
    <property type="term" value="C:nucleus"/>
    <property type="evidence" value="ECO:0007669"/>
    <property type="project" value="TreeGrafter"/>
</dbReference>
<dbReference type="GO" id="GO:0000724">
    <property type="term" value="P:double-strand break repair via homologous recombination"/>
    <property type="evidence" value="ECO:0007669"/>
    <property type="project" value="TreeGrafter"/>
</dbReference>
<evidence type="ECO:0000259" key="3">
    <source>
        <dbReference type="Pfam" id="PF24055"/>
    </source>
</evidence>
<dbReference type="InterPro" id="IPR030559">
    <property type="entry name" value="PolZ_Rev3"/>
</dbReference>
<feature type="region of interest" description="Disordered" evidence="2">
    <location>
        <begin position="1440"/>
        <end position="1638"/>
    </location>
</feature>
<feature type="domain" description="DNA polymerase delta/zeta catalytic subunit N-terminal" evidence="3">
    <location>
        <begin position="173"/>
        <end position="262"/>
    </location>
</feature>
<feature type="compositionally biased region" description="Polar residues" evidence="2">
    <location>
        <begin position="1523"/>
        <end position="1544"/>
    </location>
</feature>
<feature type="domain" description="DNA polymerase zeta catalytic subunit N-terminal" evidence="4">
    <location>
        <begin position="119"/>
        <end position="172"/>
    </location>
</feature>
<name>A0A7R9KXT5_9ACAR</name>